<name>A0A7R9FF84_9NEOP</name>
<evidence type="ECO:0000313" key="2">
    <source>
        <dbReference type="EMBL" id="CAD7452382.1"/>
    </source>
</evidence>
<feature type="region of interest" description="Disordered" evidence="1">
    <location>
        <begin position="379"/>
        <end position="416"/>
    </location>
</feature>
<accession>A0A7R9FF84</accession>
<gene>
    <name evidence="2" type="ORF">TTEB3V08_LOCUS564</name>
</gene>
<sequence length="760" mass="83684">MQNSDIVNICPDKGENMHVYTLKEKGEVKSSFQPLLESNQGHSSPGLICCNTDLANSFQNLKERTGEMGHTGHYLQKVLNSVTGNSRSKSLPSCLDSKKQPFLTNNPIPDESQDEVISQCEDDGVNQVPSEWFKTWPERGTDKFTNGLQSKEMSQSINASCHADNDDCVCDNSDVENHLSRLCNGDNSHMSKLCHPHQTHSSENSVSNNSDLVLFHLPDCNKPSKNCDNESVPPCKCNFASSNKCDIINPHNNPIPLTELLQNIPIAYSPITRQLHIINNQNRLQEQYDKREHYSLKDTELKSDTGVNHNCVPVHLERIEEERFDKLNLRQTEDGELVGLSNSEDNVSYESPRSTLQRVGTYTNSLSRTEASSFSSIVSSLSDTTPSNSGDGATGNLLDPDSLSTTNSGHDSLGSGDNACFEEMGAKPKRRGITGFFSRGVRIHTGVTTYTSREVMSPHVSSRPHALSQYLRQHIFREPFKVHVTVTLTCRMFISLPCPRASVSRPITSQLEIIFSMRTAVAGANDVSEQRPHVTHWGDKRGCGFDLIRKVGYGSWHQCLNKIFDLLGSDTLAQSVACLSTEPVQAIRTAVSGVDECLSHQGFGGGGTIHSHSMRPQNRDHLHSPHTHTHTHILSRLHSFPAIASSRHTSHRSIKTQSFSEGVALGRRSLERSGLESQLSAPDQLVTRSTVGGDLSRGAFASRRTVTSLPVAARVSRLPPPPLQHSKGSHWSHVYRVACDICSPASSQLSSDRSGGECDI</sequence>
<dbReference type="AlphaFoldDB" id="A0A7R9FF84"/>
<organism evidence="2">
    <name type="scientific">Timema tahoe</name>
    <dbReference type="NCBI Taxonomy" id="61484"/>
    <lineage>
        <taxon>Eukaryota</taxon>
        <taxon>Metazoa</taxon>
        <taxon>Ecdysozoa</taxon>
        <taxon>Arthropoda</taxon>
        <taxon>Hexapoda</taxon>
        <taxon>Insecta</taxon>
        <taxon>Pterygota</taxon>
        <taxon>Neoptera</taxon>
        <taxon>Polyneoptera</taxon>
        <taxon>Phasmatodea</taxon>
        <taxon>Timematodea</taxon>
        <taxon>Timematoidea</taxon>
        <taxon>Timematidae</taxon>
        <taxon>Timema</taxon>
    </lineage>
</organism>
<evidence type="ECO:0000256" key="1">
    <source>
        <dbReference type="SAM" id="MobiDB-lite"/>
    </source>
</evidence>
<protein>
    <submittedName>
        <fullName evidence="2">Uncharacterized protein</fullName>
    </submittedName>
</protein>
<dbReference type="EMBL" id="OE000093">
    <property type="protein sequence ID" value="CAD7452382.1"/>
    <property type="molecule type" value="Genomic_DNA"/>
</dbReference>
<reference evidence="2" key="1">
    <citation type="submission" date="2020-11" db="EMBL/GenBank/DDBJ databases">
        <authorList>
            <person name="Tran Van P."/>
        </authorList>
    </citation>
    <scope>NUCLEOTIDE SEQUENCE</scope>
</reference>
<proteinExistence type="predicted"/>